<comment type="caution">
    <text evidence="2">The sequence shown here is derived from an EMBL/GenBank/DDBJ whole genome shotgun (WGS) entry which is preliminary data.</text>
</comment>
<organism evidence="2 3">
    <name type="scientific">Olea europaea subsp. europaea</name>
    <dbReference type="NCBI Taxonomy" id="158383"/>
    <lineage>
        <taxon>Eukaryota</taxon>
        <taxon>Viridiplantae</taxon>
        <taxon>Streptophyta</taxon>
        <taxon>Embryophyta</taxon>
        <taxon>Tracheophyta</taxon>
        <taxon>Spermatophyta</taxon>
        <taxon>Magnoliopsida</taxon>
        <taxon>eudicotyledons</taxon>
        <taxon>Gunneridae</taxon>
        <taxon>Pentapetalae</taxon>
        <taxon>asterids</taxon>
        <taxon>lamiids</taxon>
        <taxon>Lamiales</taxon>
        <taxon>Oleaceae</taxon>
        <taxon>Oleeae</taxon>
        <taxon>Olea</taxon>
    </lineage>
</organism>
<evidence type="ECO:0000313" key="3">
    <source>
        <dbReference type="Proteomes" id="UP000594638"/>
    </source>
</evidence>
<name>A0A8S0U9Q9_OLEEU</name>
<evidence type="ECO:0000313" key="2">
    <source>
        <dbReference type="EMBL" id="CAA3014958.1"/>
    </source>
</evidence>
<sequence length="127" mass="14670">MSNYSYPPPPCSSAKAAATSSVVDTAIVSSTYCPDKVQIRSYQGKFNQIYRPYKAKFDKNREERKSQVPQVQESKHKEKLSEKMLEIEEYEGDLIDLVDLDFKDVEEDFITHSIAEFMIDFTKSLKK</sequence>
<dbReference type="EMBL" id="CACTIH010007514">
    <property type="protein sequence ID" value="CAA3014958.1"/>
    <property type="molecule type" value="Genomic_DNA"/>
</dbReference>
<protein>
    <submittedName>
        <fullName evidence="2">Uncharacterized protein</fullName>
    </submittedName>
</protein>
<dbReference type="Proteomes" id="UP000594638">
    <property type="component" value="Unassembled WGS sequence"/>
</dbReference>
<proteinExistence type="predicted"/>
<reference evidence="2 3" key="1">
    <citation type="submission" date="2019-12" db="EMBL/GenBank/DDBJ databases">
        <authorList>
            <person name="Alioto T."/>
            <person name="Alioto T."/>
            <person name="Gomez Garrido J."/>
        </authorList>
    </citation>
    <scope>NUCLEOTIDE SEQUENCE [LARGE SCALE GENOMIC DNA]</scope>
</reference>
<evidence type="ECO:0000256" key="1">
    <source>
        <dbReference type="SAM" id="MobiDB-lite"/>
    </source>
</evidence>
<accession>A0A8S0U9Q9</accession>
<dbReference type="Gramene" id="OE9A009906T1">
    <property type="protein sequence ID" value="OE9A009906C1"/>
    <property type="gene ID" value="OE9A009906"/>
</dbReference>
<dbReference type="AlphaFoldDB" id="A0A8S0U9Q9"/>
<feature type="region of interest" description="Disordered" evidence="1">
    <location>
        <begin position="59"/>
        <end position="79"/>
    </location>
</feature>
<gene>
    <name evidence="2" type="ORF">OLEA9_A009906</name>
</gene>
<keyword evidence="3" id="KW-1185">Reference proteome</keyword>